<feature type="domain" description="PH" evidence="4">
    <location>
        <begin position="331"/>
        <end position="436"/>
    </location>
</feature>
<proteinExistence type="predicted"/>
<evidence type="ECO:0000259" key="4">
    <source>
        <dbReference type="PROSITE" id="PS50003"/>
    </source>
</evidence>
<protein>
    <recommendedName>
        <fullName evidence="4">PH domain-containing protein</fullName>
    </recommendedName>
</protein>
<dbReference type="InterPro" id="IPR011011">
    <property type="entry name" value="Znf_FYVE_PHD"/>
</dbReference>
<dbReference type="Gene3D" id="2.30.29.30">
    <property type="entry name" value="Pleckstrin-homology domain (PH domain)/Phosphotyrosine-binding domain (PTB)"/>
    <property type="match status" value="1"/>
</dbReference>
<dbReference type="SUPFAM" id="SSF50729">
    <property type="entry name" value="PH domain-like"/>
    <property type="match status" value="1"/>
</dbReference>
<dbReference type="PROSITE" id="PS50003">
    <property type="entry name" value="PH_DOMAIN"/>
    <property type="match status" value="1"/>
</dbReference>
<dbReference type="OMA" id="RCYLAAY"/>
<dbReference type="eggNOG" id="ENOG502R7RA">
    <property type="taxonomic scope" value="Eukaryota"/>
</dbReference>
<dbReference type="GO" id="GO:0008270">
    <property type="term" value="F:zinc ion binding"/>
    <property type="evidence" value="ECO:0007669"/>
    <property type="project" value="UniProtKB-KW"/>
</dbReference>
<keyword evidence="6" id="KW-1185">Reference proteome</keyword>
<reference evidence="6" key="1">
    <citation type="journal article" date="2010" name="Genome Biol.">
        <title>Genome sequence of the necrotrophic plant pathogen Pythium ultimum reveals original pathogenicity mechanisms and effector repertoire.</title>
        <authorList>
            <person name="Levesque C.A."/>
            <person name="Brouwer H."/>
            <person name="Cano L."/>
            <person name="Hamilton J.P."/>
            <person name="Holt C."/>
            <person name="Huitema E."/>
            <person name="Raffaele S."/>
            <person name="Robideau G.P."/>
            <person name="Thines M."/>
            <person name="Win J."/>
            <person name="Zerillo M.M."/>
            <person name="Beakes G.W."/>
            <person name="Boore J.L."/>
            <person name="Busam D."/>
            <person name="Dumas B."/>
            <person name="Ferriera S."/>
            <person name="Fuerstenberg S.I."/>
            <person name="Gachon C.M."/>
            <person name="Gaulin E."/>
            <person name="Govers F."/>
            <person name="Grenville-Briggs L."/>
            <person name="Horner N."/>
            <person name="Hostetler J."/>
            <person name="Jiang R.H."/>
            <person name="Johnson J."/>
            <person name="Krajaejun T."/>
            <person name="Lin H."/>
            <person name="Meijer H.J."/>
            <person name="Moore B."/>
            <person name="Morris P."/>
            <person name="Phuntmart V."/>
            <person name="Puiu D."/>
            <person name="Shetty J."/>
            <person name="Stajich J.E."/>
            <person name="Tripathy S."/>
            <person name="Wawra S."/>
            <person name="van West P."/>
            <person name="Whitty B.R."/>
            <person name="Coutinho P.M."/>
            <person name="Henrissat B."/>
            <person name="Martin F."/>
            <person name="Thomas P.D."/>
            <person name="Tyler B.M."/>
            <person name="De Vries R.P."/>
            <person name="Kamoun S."/>
            <person name="Yandell M."/>
            <person name="Tisserat N."/>
            <person name="Buell C.R."/>
        </authorList>
    </citation>
    <scope>NUCLEOTIDE SEQUENCE</scope>
    <source>
        <strain evidence="6">DAOM:BR144</strain>
    </source>
</reference>
<keyword evidence="3" id="KW-0862">Zinc</keyword>
<dbReference type="InterPro" id="IPR011993">
    <property type="entry name" value="PH-like_dom_sf"/>
</dbReference>
<dbReference type="SUPFAM" id="SSF57903">
    <property type="entry name" value="FYVE/PHD zinc finger"/>
    <property type="match status" value="1"/>
</dbReference>
<evidence type="ECO:0000256" key="1">
    <source>
        <dbReference type="ARBA" id="ARBA00022723"/>
    </source>
</evidence>
<dbReference type="InParanoid" id="K3X9G6"/>
<dbReference type="InterPro" id="IPR001849">
    <property type="entry name" value="PH_domain"/>
</dbReference>
<keyword evidence="1" id="KW-0479">Metal-binding</keyword>
<reference evidence="6" key="2">
    <citation type="submission" date="2010-04" db="EMBL/GenBank/DDBJ databases">
        <authorList>
            <person name="Buell R."/>
            <person name="Hamilton J."/>
            <person name="Hostetler J."/>
        </authorList>
    </citation>
    <scope>NUCLEOTIDE SEQUENCE [LARGE SCALE GENOMIC DNA]</scope>
    <source>
        <strain evidence="6">DAOM:BR144</strain>
    </source>
</reference>
<reference evidence="5" key="3">
    <citation type="submission" date="2015-02" db="UniProtKB">
        <authorList>
            <consortium name="EnsemblProtists"/>
        </authorList>
    </citation>
    <scope>IDENTIFICATION</scope>
    <source>
        <strain evidence="5">DAOM BR144</strain>
    </source>
</reference>
<evidence type="ECO:0000313" key="5">
    <source>
        <dbReference type="EnsemblProtists" id="PYU1_T013865"/>
    </source>
</evidence>
<dbReference type="SMART" id="SM00249">
    <property type="entry name" value="PHD"/>
    <property type="match status" value="1"/>
</dbReference>
<evidence type="ECO:0000256" key="3">
    <source>
        <dbReference type="ARBA" id="ARBA00022833"/>
    </source>
</evidence>
<dbReference type="AlphaFoldDB" id="K3X9G6"/>
<organism evidence="5 6">
    <name type="scientific">Globisporangium ultimum (strain ATCC 200006 / CBS 805.95 / DAOM BR144)</name>
    <name type="common">Pythium ultimum</name>
    <dbReference type="NCBI Taxonomy" id="431595"/>
    <lineage>
        <taxon>Eukaryota</taxon>
        <taxon>Sar</taxon>
        <taxon>Stramenopiles</taxon>
        <taxon>Oomycota</taxon>
        <taxon>Peronosporomycetes</taxon>
        <taxon>Pythiales</taxon>
        <taxon>Pythiaceae</taxon>
        <taxon>Globisporangium</taxon>
    </lineage>
</organism>
<dbReference type="EnsemblProtists" id="PYU1_T013865">
    <property type="protein sequence ID" value="PYU1_T013865"/>
    <property type="gene ID" value="PYU1_G013836"/>
</dbReference>
<evidence type="ECO:0000256" key="2">
    <source>
        <dbReference type="ARBA" id="ARBA00022771"/>
    </source>
</evidence>
<name>K3X9G6_GLOUD</name>
<dbReference type="VEuPathDB" id="FungiDB:PYU1_G013836"/>
<dbReference type="PROSITE" id="PS50096">
    <property type="entry name" value="IQ"/>
    <property type="match status" value="1"/>
</dbReference>
<sequence length="471" mass="53038">MIRWKQSARCDYCNFAGGDLECATCDVIAHARCYLAAYESTVKKTKGAFVVPTRFSWLCFHCQQSLQEEYDERSKNARMQHIAMQRSIFGKVVTAYVRMTKDALIFQAKKKAIIKIQSAIRGRLARWRFDRLQRMCLKPYAIDSIKARGFNSEGIEITAASEDLRLSNGFTCNPFVYVSVVDGKDDENQLFCFETTLRKGVSLLDTEIAWNDKLFVPGVDGNITFCFTLLSKNGPNNFFLGQAILRLRDSDVIWRNGITTELALIDEVEIFPKNTQHQLLRLVEVGGLQVNTDRGSQKKKKKCNETTSGLFANGSSFALTLSVHVKPFSEVHSYCGYMGMKNTLDSFQTSSRWCVLADGILRIYRHFGVTLASDTVDMARTIDIRLVEAHKITNNGVLHRDQNCIAIQHMNRLYLLHCDQQSQNRVWLKKLIAATKFGTITASAPSPQQLQTIASTIGILSNNNTSESNGG</sequence>
<dbReference type="EMBL" id="GL376595">
    <property type="status" value="NOT_ANNOTATED_CDS"/>
    <property type="molecule type" value="Genomic_DNA"/>
</dbReference>
<dbReference type="HOGENOM" id="CLU_030400_0_0_1"/>
<keyword evidence="2" id="KW-0863">Zinc-finger</keyword>
<accession>K3X9G6</accession>
<evidence type="ECO:0000313" key="6">
    <source>
        <dbReference type="Proteomes" id="UP000019132"/>
    </source>
</evidence>
<dbReference type="InterPro" id="IPR001965">
    <property type="entry name" value="Znf_PHD"/>
</dbReference>
<dbReference type="Proteomes" id="UP000019132">
    <property type="component" value="Unassembled WGS sequence"/>
</dbReference>